<evidence type="ECO:0000313" key="2">
    <source>
        <dbReference type="EMBL" id="MBC5721990.1"/>
    </source>
</evidence>
<gene>
    <name evidence="2" type="ORF">H8S11_04065</name>
</gene>
<evidence type="ECO:0008006" key="4">
    <source>
        <dbReference type="Google" id="ProtNLM"/>
    </source>
</evidence>
<feature type="transmembrane region" description="Helical" evidence="1">
    <location>
        <begin position="90"/>
        <end position="108"/>
    </location>
</feature>
<dbReference type="Proteomes" id="UP000628736">
    <property type="component" value="Unassembled WGS sequence"/>
</dbReference>
<keyword evidence="1" id="KW-0472">Membrane</keyword>
<name>A0A8J6IXF5_9FIRM</name>
<accession>A0A8J6IXF5</accession>
<evidence type="ECO:0000313" key="3">
    <source>
        <dbReference type="Proteomes" id="UP000628736"/>
    </source>
</evidence>
<dbReference type="RefSeq" id="WP_186852274.1">
    <property type="nucleotide sequence ID" value="NZ_JACOPO010000002.1"/>
</dbReference>
<keyword evidence="1" id="KW-0812">Transmembrane</keyword>
<sequence>MSAEDKKNVIEQPVKWANRRPLYDERDQEIEACANSKALGFGAGCLELFTVLCAVKGDPAWRGGLALLLLGMSASMLYRSSAYEEKHYLWGGLLLGALGATLLAWFTFGS</sequence>
<comment type="caution">
    <text evidence="2">The sequence shown here is derived from an EMBL/GenBank/DDBJ whole genome shotgun (WGS) entry which is preliminary data.</text>
</comment>
<dbReference type="AlphaFoldDB" id="A0A8J6IXF5"/>
<keyword evidence="3" id="KW-1185">Reference proteome</keyword>
<reference evidence="2" key="1">
    <citation type="submission" date="2020-08" db="EMBL/GenBank/DDBJ databases">
        <title>Genome public.</title>
        <authorList>
            <person name="Liu C."/>
            <person name="Sun Q."/>
        </authorList>
    </citation>
    <scope>NUCLEOTIDE SEQUENCE</scope>
    <source>
        <strain evidence="2">NSJ-23</strain>
    </source>
</reference>
<proteinExistence type="predicted"/>
<protein>
    <recommendedName>
        <fullName evidence="4">Transmembrane protein</fullName>
    </recommendedName>
</protein>
<evidence type="ECO:0000256" key="1">
    <source>
        <dbReference type="SAM" id="Phobius"/>
    </source>
</evidence>
<keyword evidence="1" id="KW-1133">Transmembrane helix</keyword>
<organism evidence="2 3">
    <name type="scientific">Flintibacter hominis</name>
    <dbReference type="NCBI Taxonomy" id="2763048"/>
    <lineage>
        <taxon>Bacteria</taxon>
        <taxon>Bacillati</taxon>
        <taxon>Bacillota</taxon>
        <taxon>Clostridia</taxon>
        <taxon>Eubacteriales</taxon>
        <taxon>Flintibacter</taxon>
    </lineage>
</organism>
<dbReference type="EMBL" id="JACOPO010000002">
    <property type="protein sequence ID" value="MBC5721990.1"/>
    <property type="molecule type" value="Genomic_DNA"/>
</dbReference>